<protein>
    <submittedName>
        <fullName evidence="5">LacI family DNA-binding transcriptional regulator</fullName>
    </submittedName>
</protein>
<dbReference type="CDD" id="cd01542">
    <property type="entry name" value="PBP1_TreR-like"/>
    <property type="match status" value="1"/>
</dbReference>
<dbReference type="PANTHER" id="PTHR30146:SF154">
    <property type="entry name" value="TRANSCRIPTION REGULATOR, MEMBER OF GALR FAMILY"/>
    <property type="match status" value="1"/>
</dbReference>
<dbReference type="CDD" id="cd01392">
    <property type="entry name" value="HTH_LacI"/>
    <property type="match status" value="1"/>
</dbReference>
<dbReference type="Gene3D" id="3.40.50.2300">
    <property type="match status" value="2"/>
</dbReference>
<dbReference type="InterPro" id="IPR028082">
    <property type="entry name" value="Peripla_BP_I"/>
</dbReference>
<feature type="domain" description="HTH lacI-type" evidence="4">
    <location>
        <begin position="1"/>
        <end position="54"/>
    </location>
</feature>
<dbReference type="Proteomes" id="UP000886817">
    <property type="component" value="Unassembled WGS sequence"/>
</dbReference>
<evidence type="ECO:0000256" key="2">
    <source>
        <dbReference type="ARBA" id="ARBA00023125"/>
    </source>
</evidence>
<dbReference type="EMBL" id="DXEX01000160">
    <property type="protein sequence ID" value="HIX59537.1"/>
    <property type="molecule type" value="Genomic_DNA"/>
</dbReference>
<evidence type="ECO:0000313" key="6">
    <source>
        <dbReference type="Proteomes" id="UP000886817"/>
    </source>
</evidence>
<dbReference type="SUPFAM" id="SSF47413">
    <property type="entry name" value="lambda repressor-like DNA-binding domains"/>
    <property type="match status" value="1"/>
</dbReference>
<name>A0A9D1WJY4_9FIRM</name>
<evidence type="ECO:0000313" key="5">
    <source>
        <dbReference type="EMBL" id="HIX59537.1"/>
    </source>
</evidence>
<evidence type="ECO:0000256" key="3">
    <source>
        <dbReference type="ARBA" id="ARBA00023163"/>
    </source>
</evidence>
<dbReference type="GO" id="GO:0000976">
    <property type="term" value="F:transcription cis-regulatory region binding"/>
    <property type="evidence" value="ECO:0007669"/>
    <property type="project" value="TreeGrafter"/>
</dbReference>
<dbReference type="InterPro" id="IPR010982">
    <property type="entry name" value="Lambda_DNA-bd_dom_sf"/>
</dbReference>
<keyword evidence="1" id="KW-0805">Transcription regulation</keyword>
<dbReference type="Pfam" id="PF13377">
    <property type="entry name" value="Peripla_BP_3"/>
    <property type="match status" value="1"/>
</dbReference>
<reference evidence="5" key="1">
    <citation type="journal article" date="2021" name="PeerJ">
        <title>Extensive microbial diversity within the chicken gut microbiome revealed by metagenomics and culture.</title>
        <authorList>
            <person name="Gilroy R."/>
            <person name="Ravi A."/>
            <person name="Getino M."/>
            <person name="Pursley I."/>
            <person name="Horton D.L."/>
            <person name="Alikhan N.F."/>
            <person name="Baker D."/>
            <person name="Gharbi K."/>
            <person name="Hall N."/>
            <person name="Watson M."/>
            <person name="Adriaenssens E.M."/>
            <person name="Foster-Nyarko E."/>
            <person name="Jarju S."/>
            <person name="Secka A."/>
            <person name="Antonio M."/>
            <person name="Oren A."/>
            <person name="Chaudhuri R.R."/>
            <person name="La Ragione R."/>
            <person name="Hildebrand F."/>
            <person name="Pallen M.J."/>
        </authorList>
    </citation>
    <scope>NUCLEOTIDE SEQUENCE</scope>
    <source>
        <strain evidence="5">ChiSjej1B19-8411</strain>
    </source>
</reference>
<proteinExistence type="predicted"/>
<dbReference type="PROSITE" id="PS50932">
    <property type="entry name" value="HTH_LACI_2"/>
    <property type="match status" value="1"/>
</dbReference>
<gene>
    <name evidence="5" type="ORF">IAA45_07475</name>
</gene>
<evidence type="ECO:0000256" key="1">
    <source>
        <dbReference type="ARBA" id="ARBA00023015"/>
    </source>
</evidence>
<sequence length="340" mass="37725">MNIGDIAKRAGVSRAAVSRYFNNGYISEEKKEAIRKVVEETGYRPSIQAQTLRTKKTRLVGVILPKIDSAAIGNVVAGILAVLNESGYQLLLADTQNNLKKELEYLNIFNEKQVDGVIFIATVFTQEHKRALKNMNVPVVIAGQRLEGYPCVYHDDYHAIYDMTRLFLEKGRKNLGFISVFHQDIAAGKQRWQGYCDAVRDQGLEELGKHTVVSGFSMESGREKAKELLETWKGLDGIICATDSIAVGAMAYLKEQGYEIPGRIFVSGQGNSSISRVTTPTLTTIRYSYEESGSEAAKMLLELLEKPDTPVKELRLGYAIVEQESTGGAREFSRKNAADV</sequence>
<dbReference type="InterPro" id="IPR000843">
    <property type="entry name" value="HTH_LacI"/>
</dbReference>
<keyword evidence="2 5" id="KW-0238">DNA-binding</keyword>
<dbReference type="InterPro" id="IPR046335">
    <property type="entry name" value="LacI/GalR-like_sensor"/>
</dbReference>
<dbReference type="GO" id="GO:0003700">
    <property type="term" value="F:DNA-binding transcription factor activity"/>
    <property type="evidence" value="ECO:0007669"/>
    <property type="project" value="TreeGrafter"/>
</dbReference>
<dbReference type="PANTHER" id="PTHR30146">
    <property type="entry name" value="LACI-RELATED TRANSCRIPTIONAL REPRESSOR"/>
    <property type="match status" value="1"/>
</dbReference>
<keyword evidence="3" id="KW-0804">Transcription</keyword>
<dbReference type="Gene3D" id="1.10.260.40">
    <property type="entry name" value="lambda repressor-like DNA-binding domains"/>
    <property type="match status" value="1"/>
</dbReference>
<dbReference type="SMART" id="SM00354">
    <property type="entry name" value="HTH_LACI"/>
    <property type="match status" value="1"/>
</dbReference>
<dbReference type="SUPFAM" id="SSF53822">
    <property type="entry name" value="Periplasmic binding protein-like I"/>
    <property type="match status" value="1"/>
</dbReference>
<dbReference type="AlphaFoldDB" id="A0A9D1WJY4"/>
<reference evidence="5" key="2">
    <citation type="submission" date="2021-04" db="EMBL/GenBank/DDBJ databases">
        <authorList>
            <person name="Gilroy R."/>
        </authorList>
    </citation>
    <scope>NUCLEOTIDE SEQUENCE</scope>
    <source>
        <strain evidence="5">ChiSjej1B19-8411</strain>
    </source>
</reference>
<dbReference type="Pfam" id="PF00356">
    <property type="entry name" value="LacI"/>
    <property type="match status" value="1"/>
</dbReference>
<comment type="caution">
    <text evidence="5">The sequence shown here is derived from an EMBL/GenBank/DDBJ whole genome shotgun (WGS) entry which is preliminary data.</text>
</comment>
<organism evidence="5 6">
    <name type="scientific">Candidatus Blautia gallistercoris</name>
    <dbReference type="NCBI Taxonomy" id="2838490"/>
    <lineage>
        <taxon>Bacteria</taxon>
        <taxon>Bacillati</taxon>
        <taxon>Bacillota</taxon>
        <taxon>Clostridia</taxon>
        <taxon>Lachnospirales</taxon>
        <taxon>Lachnospiraceae</taxon>
        <taxon>Blautia</taxon>
    </lineage>
</organism>
<evidence type="ECO:0000259" key="4">
    <source>
        <dbReference type="PROSITE" id="PS50932"/>
    </source>
</evidence>
<accession>A0A9D1WJY4</accession>